<gene>
    <name evidence="2" type="ORF">ABIQ69_01015</name>
</gene>
<reference evidence="2" key="1">
    <citation type="submission" date="2024-05" db="EMBL/GenBank/DDBJ databases">
        <authorList>
            <person name="Yu L."/>
        </authorList>
    </citation>
    <scope>NUCLEOTIDE SEQUENCE</scope>
    <source>
        <strain evidence="2">G08B096</strain>
    </source>
</reference>
<sequence length="336" mass="33868">MPSFRRRAKTLEQLREEVLLGFGPEARIVEATRVTRRGVGRFLASEEIEATVVVPDDAAPAGGVAPERLDRGGILSLLAEADQGDGRGPAGASGSPGASAAAHAGPAAGGQTGASAGDDFGDLLARLQHALGDVPPPAPSAIPLPASPSRAGAGVPPADAAGLIALAPAAGDLVAVVGLGDDAERLVRGLTATAQRRYLRLDGPGGAGASGDVVDEASGAASRRSPVGGDPAAARRRALEARMAAVESDRAVLVTGSAAALDDDFGWLAELRPDEVWAAVDAGRTADDSAQWLRRLAQQVGLHAIGVVGVGLTRDPSWVGGLGLRVGWVEPVPRRA</sequence>
<dbReference type="RefSeq" id="WP_350348537.1">
    <property type="nucleotide sequence ID" value="NZ_CP158374.1"/>
</dbReference>
<feature type="compositionally biased region" description="Low complexity" evidence="1">
    <location>
        <begin position="92"/>
        <end position="106"/>
    </location>
</feature>
<evidence type="ECO:0000313" key="2">
    <source>
        <dbReference type="EMBL" id="XBX82520.1"/>
    </source>
</evidence>
<dbReference type="AlphaFoldDB" id="A0AAU7W9D4"/>
<protein>
    <submittedName>
        <fullName evidence="2">Uncharacterized protein</fullName>
    </submittedName>
</protein>
<feature type="region of interest" description="Disordered" evidence="1">
    <location>
        <begin position="81"/>
        <end position="116"/>
    </location>
</feature>
<feature type="region of interest" description="Disordered" evidence="1">
    <location>
        <begin position="201"/>
        <end position="231"/>
    </location>
</feature>
<feature type="compositionally biased region" description="Pro residues" evidence="1">
    <location>
        <begin position="134"/>
        <end position="146"/>
    </location>
</feature>
<feature type="region of interest" description="Disordered" evidence="1">
    <location>
        <begin position="131"/>
        <end position="155"/>
    </location>
</feature>
<evidence type="ECO:0000256" key="1">
    <source>
        <dbReference type="SAM" id="MobiDB-lite"/>
    </source>
</evidence>
<accession>A0AAU7W9D4</accession>
<name>A0AAU7W9D4_9MICO</name>
<dbReference type="EMBL" id="CP158374">
    <property type="protein sequence ID" value="XBX82520.1"/>
    <property type="molecule type" value="Genomic_DNA"/>
</dbReference>
<proteinExistence type="predicted"/>
<organism evidence="2">
    <name type="scientific">Agromyces sp. G08B096</name>
    <dbReference type="NCBI Taxonomy" id="3156399"/>
    <lineage>
        <taxon>Bacteria</taxon>
        <taxon>Bacillati</taxon>
        <taxon>Actinomycetota</taxon>
        <taxon>Actinomycetes</taxon>
        <taxon>Micrococcales</taxon>
        <taxon>Microbacteriaceae</taxon>
        <taxon>Agromyces</taxon>
    </lineage>
</organism>